<evidence type="ECO:0000256" key="2">
    <source>
        <dbReference type="ARBA" id="ARBA00007511"/>
    </source>
</evidence>
<dbReference type="InterPro" id="IPR005496">
    <property type="entry name" value="Integral_membrane_TerC"/>
</dbReference>
<proteinExistence type="inferred from homology"/>
<dbReference type="Proteomes" id="UP000606003">
    <property type="component" value="Unassembled WGS sequence"/>
</dbReference>
<evidence type="ECO:0000256" key="4">
    <source>
        <dbReference type="ARBA" id="ARBA00022989"/>
    </source>
</evidence>
<evidence type="ECO:0000313" key="8">
    <source>
        <dbReference type="Proteomes" id="UP000606003"/>
    </source>
</evidence>
<gene>
    <name evidence="7" type="ORF">IC234_21040</name>
</gene>
<evidence type="ECO:0000313" key="7">
    <source>
        <dbReference type="EMBL" id="MBD2724627.1"/>
    </source>
</evidence>
<evidence type="ECO:0000256" key="6">
    <source>
        <dbReference type="SAM" id="Phobius"/>
    </source>
</evidence>
<dbReference type="Pfam" id="PF03741">
    <property type="entry name" value="TerC"/>
    <property type="match status" value="1"/>
</dbReference>
<accession>A0ABR8JXD9</accession>
<feature type="transmembrane region" description="Helical" evidence="6">
    <location>
        <begin position="217"/>
        <end position="236"/>
    </location>
</feature>
<evidence type="ECO:0000256" key="3">
    <source>
        <dbReference type="ARBA" id="ARBA00022692"/>
    </source>
</evidence>
<feature type="transmembrane region" description="Helical" evidence="6">
    <location>
        <begin position="158"/>
        <end position="178"/>
    </location>
</feature>
<comment type="caution">
    <text evidence="7">The sequence shown here is derived from an EMBL/GenBank/DDBJ whole genome shotgun (WGS) entry which is preliminary data.</text>
</comment>
<feature type="transmembrane region" description="Helical" evidence="6">
    <location>
        <begin position="242"/>
        <end position="261"/>
    </location>
</feature>
<sequence length="276" mass="30588">MKHSHLAHSSCCIPHSSFKTVYDFGAFAHAATWVSLLTLTFMEIVLGIDNIIFISIVVNRLPKELQARGRTIGLLLALMFRIGLLLSISWIVSLRNPLFHLPDFPWLDQPFGVTGRDLILLAGGLFLMYKSTTEIHTKLQGEEEDEAGGGPKATMMSVILQIIVIDIVFSFDSILTAVGLVDNVLVMIAAVICAMGIMLSFSGAVANFVNNNPTIKMLALSFLIMIGFMLVMEAAHKEVEKGYLYFAMAFSLVVELLNLRLRKKSKPVHLRDSKFD</sequence>
<protein>
    <submittedName>
        <fullName evidence="7">TerC family protein</fullName>
    </submittedName>
</protein>
<name>A0ABR8JXD9_9BACT</name>
<feature type="transmembrane region" description="Helical" evidence="6">
    <location>
        <begin position="33"/>
        <end position="59"/>
    </location>
</feature>
<feature type="transmembrane region" description="Helical" evidence="6">
    <location>
        <begin position="71"/>
        <end position="91"/>
    </location>
</feature>
<keyword evidence="3 6" id="KW-0812">Transmembrane</keyword>
<evidence type="ECO:0000256" key="1">
    <source>
        <dbReference type="ARBA" id="ARBA00004141"/>
    </source>
</evidence>
<reference evidence="7 8" key="1">
    <citation type="submission" date="2020-09" db="EMBL/GenBank/DDBJ databases">
        <authorList>
            <person name="Kim M.K."/>
        </authorList>
    </citation>
    <scope>NUCLEOTIDE SEQUENCE [LARGE SCALE GENOMIC DNA]</scope>
    <source>
        <strain evidence="7 8">BT189</strain>
    </source>
</reference>
<dbReference type="PANTHER" id="PTHR30238">
    <property type="entry name" value="MEMBRANE BOUND PREDICTED REDOX MODULATOR"/>
    <property type="match status" value="1"/>
</dbReference>
<feature type="transmembrane region" description="Helical" evidence="6">
    <location>
        <begin position="111"/>
        <end position="129"/>
    </location>
</feature>
<comment type="similarity">
    <text evidence="2">Belongs to the TerC family.</text>
</comment>
<keyword evidence="4 6" id="KW-1133">Transmembrane helix</keyword>
<organism evidence="7 8">
    <name type="scientific">Hymenobacter armeniacus</name>
    <dbReference type="NCBI Taxonomy" id="2771358"/>
    <lineage>
        <taxon>Bacteria</taxon>
        <taxon>Pseudomonadati</taxon>
        <taxon>Bacteroidota</taxon>
        <taxon>Cytophagia</taxon>
        <taxon>Cytophagales</taxon>
        <taxon>Hymenobacteraceae</taxon>
        <taxon>Hymenobacter</taxon>
    </lineage>
</organism>
<feature type="transmembrane region" description="Helical" evidence="6">
    <location>
        <begin position="184"/>
        <end position="205"/>
    </location>
</feature>
<evidence type="ECO:0000256" key="5">
    <source>
        <dbReference type="ARBA" id="ARBA00023136"/>
    </source>
</evidence>
<dbReference type="EMBL" id="JACXAC010000008">
    <property type="protein sequence ID" value="MBD2724627.1"/>
    <property type="molecule type" value="Genomic_DNA"/>
</dbReference>
<keyword evidence="5 6" id="KW-0472">Membrane</keyword>
<dbReference type="PANTHER" id="PTHR30238:SF4">
    <property type="entry name" value="SLL1022 PROTEIN"/>
    <property type="match status" value="1"/>
</dbReference>
<keyword evidence="8" id="KW-1185">Reference proteome</keyword>
<comment type="subcellular location">
    <subcellularLocation>
        <location evidence="1">Membrane</location>
        <topology evidence="1">Multi-pass membrane protein</topology>
    </subcellularLocation>
</comment>